<dbReference type="Gene3D" id="3.80.10.10">
    <property type="entry name" value="Ribonuclease Inhibitor"/>
    <property type="match status" value="1"/>
</dbReference>
<protein>
    <submittedName>
        <fullName evidence="1">Uncharacterized protein</fullName>
    </submittedName>
</protein>
<dbReference type="EMBL" id="ML213634">
    <property type="protein sequence ID" value="TFK34290.1"/>
    <property type="molecule type" value="Genomic_DNA"/>
</dbReference>
<evidence type="ECO:0000313" key="2">
    <source>
        <dbReference type="Proteomes" id="UP000308652"/>
    </source>
</evidence>
<organism evidence="1 2">
    <name type="scientific">Crucibulum laeve</name>
    <dbReference type="NCBI Taxonomy" id="68775"/>
    <lineage>
        <taxon>Eukaryota</taxon>
        <taxon>Fungi</taxon>
        <taxon>Dikarya</taxon>
        <taxon>Basidiomycota</taxon>
        <taxon>Agaricomycotina</taxon>
        <taxon>Agaricomycetes</taxon>
        <taxon>Agaricomycetidae</taxon>
        <taxon>Agaricales</taxon>
        <taxon>Agaricineae</taxon>
        <taxon>Nidulariaceae</taxon>
        <taxon>Crucibulum</taxon>
    </lineage>
</organism>
<reference evidence="1 2" key="1">
    <citation type="journal article" date="2019" name="Nat. Ecol. Evol.">
        <title>Megaphylogeny resolves global patterns of mushroom evolution.</title>
        <authorList>
            <person name="Varga T."/>
            <person name="Krizsan K."/>
            <person name="Foldi C."/>
            <person name="Dima B."/>
            <person name="Sanchez-Garcia M."/>
            <person name="Sanchez-Ramirez S."/>
            <person name="Szollosi G.J."/>
            <person name="Szarkandi J.G."/>
            <person name="Papp V."/>
            <person name="Albert L."/>
            <person name="Andreopoulos W."/>
            <person name="Angelini C."/>
            <person name="Antonin V."/>
            <person name="Barry K.W."/>
            <person name="Bougher N.L."/>
            <person name="Buchanan P."/>
            <person name="Buyck B."/>
            <person name="Bense V."/>
            <person name="Catcheside P."/>
            <person name="Chovatia M."/>
            <person name="Cooper J."/>
            <person name="Damon W."/>
            <person name="Desjardin D."/>
            <person name="Finy P."/>
            <person name="Geml J."/>
            <person name="Haridas S."/>
            <person name="Hughes K."/>
            <person name="Justo A."/>
            <person name="Karasinski D."/>
            <person name="Kautmanova I."/>
            <person name="Kiss B."/>
            <person name="Kocsube S."/>
            <person name="Kotiranta H."/>
            <person name="LaButti K.M."/>
            <person name="Lechner B.E."/>
            <person name="Liimatainen K."/>
            <person name="Lipzen A."/>
            <person name="Lukacs Z."/>
            <person name="Mihaltcheva S."/>
            <person name="Morgado L.N."/>
            <person name="Niskanen T."/>
            <person name="Noordeloos M.E."/>
            <person name="Ohm R.A."/>
            <person name="Ortiz-Santana B."/>
            <person name="Ovrebo C."/>
            <person name="Racz N."/>
            <person name="Riley R."/>
            <person name="Savchenko A."/>
            <person name="Shiryaev A."/>
            <person name="Soop K."/>
            <person name="Spirin V."/>
            <person name="Szebenyi C."/>
            <person name="Tomsovsky M."/>
            <person name="Tulloss R.E."/>
            <person name="Uehling J."/>
            <person name="Grigoriev I.V."/>
            <person name="Vagvolgyi C."/>
            <person name="Papp T."/>
            <person name="Martin F.M."/>
            <person name="Miettinen O."/>
            <person name="Hibbett D.S."/>
            <person name="Nagy L.G."/>
        </authorList>
    </citation>
    <scope>NUCLEOTIDE SEQUENCE [LARGE SCALE GENOMIC DNA]</scope>
    <source>
        <strain evidence="1 2">CBS 166.37</strain>
    </source>
</reference>
<dbReference type="InterPro" id="IPR032675">
    <property type="entry name" value="LRR_dom_sf"/>
</dbReference>
<dbReference type="AlphaFoldDB" id="A0A5C3LN27"/>
<sequence>MIQLQHNSPSMLWHTTSTFSTSESSSLSPKPNRTLFADHESTSWTPPSSLHLALINLAELEHTCLVSPYPNFPTSPCHFTSASADPLEVSSSSYLLSPLYTEFNLAQVVNYQPCENALLLFADNGDQAALTRALEWSSAHSINAVETMQSSPSCLLTARLGDPIGPPVAKPLPLIPLPDIGPPEDITNISIEEPMSIDECVDILSIHKSLNDVSFHCAGESSAPSSTDMAQKSLVPFLESLNLDSEVDVAPLFERLNFLAITRLTLAGSGGSSDVSSLNIPWESITHLALSYDLSISVLKKIFDYCTNLQSFDYSGQIISADKDPSLIPIHAPTLSHLKISRDSAGYKNFINSLFSFKSDASPRSIDVPQIACLHTIESKITDIRVRNPLMMKDCLDIISKHTLLESAEFTLTNTEMETAESTERSFHAYGSTRPTLRSLKFNAEPRAERLLAPLQLSNYP</sequence>
<name>A0A5C3LN27_9AGAR</name>
<evidence type="ECO:0000313" key="1">
    <source>
        <dbReference type="EMBL" id="TFK34290.1"/>
    </source>
</evidence>
<keyword evidence="2" id="KW-1185">Reference proteome</keyword>
<gene>
    <name evidence="1" type="ORF">BDQ12DRAFT_738328</name>
</gene>
<proteinExistence type="predicted"/>
<accession>A0A5C3LN27</accession>
<dbReference type="Proteomes" id="UP000308652">
    <property type="component" value="Unassembled WGS sequence"/>
</dbReference>